<dbReference type="GO" id="GO:0004386">
    <property type="term" value="F:helicase activity"/>
    <property type="evidence" value="ECO:0007669"/>
    <property type="project" value="UniProtKB-KW"/>
</dbReference>
<accession>A0AAV8QYI2</accession>
<dbReference type="InterPro" id="IPR027417">
    <property type="entry name" value="P-loop_NTPase"/>
</dbReference>
<evidence type="ECO:0000256" key="5">
    <source>
        <dbReference type="SAM" id="MobiDB-lite"/>
    </source>
</evidence>
<feature type="compositionally biased region" description="Basic residues" evidence="5">
    <location>
        <begin position="507"/>
        <end position="521"/>
    </location>
</feature>
<dbReference type="Proteomes" id="UP001222027">
    <property type="component" value="Unassembled WGS sequence"/>
</dbReference>
<feature type="region of interest" description="Disordered" evidence="5">
    <location>
        <begin position="499"/>
        <end position="532"/>
    </location>
</feature>
<feature type="region of interest" description="Disordered" evidence="5">
    <location>
        <begin position="255"/>
        <end position="283"/>
    </location>
</feature>
<dbReference type="Pfam" id="PF00271">
    <property type="entry name" value="Helicase_C"/>
    <property type="match status" value="1"/>
</dbReference>
<feature type="domain" description="Helicase C-terminal" evidence="6">
    <location>
        <begin position="355"/>
        <end position="520"/>
    </location>
</feature>
<evidence type="ECO:0000313" key="7">
    <source>
        <dbReference type="EMBL" id="KAJ8491340.1"/>
    </source>
</evidence>
<protein>
    <recommendedName>
        <fullName evidence="6">Helicase C-terminal domain-containing protein</fullName>
    </recommendedName>
</protein>
<keyword evidence="3" id="KW-0347">Helicase</keyword>
<dbReference type="SUPFAM" id="SSF52540">
    <property type="entry name" value="P-loop containing nucleoside triphosphate hydrolases"/>
    <property type="match status" value="2"/>
</dbReference>
<sequence>MHPLRQPPLLHCFRATLSSRHPLCLLFLAPRPSQSSPRASISGPWSRLKPLGRTRTYFVATKVAEEPAAEWSGGGGDGDGNGNGNGSYFFAGEGVSWKSLGISVHLSNALAKASLPRPSLVQAACIPHIFTGKDVIIAAETGESLVKVAAVCGRRGWPVAHPDILVSTPVALLNYFFDFDPEKKRRANFLQNIKSVVFDEADMLLCGSFQNQVIRLINMLRFEEKLASKMQDSAEESVIDEDKCNMELKYDDDNNKQLLNNDEEDGDNCNDDEGLENESEESNTSVKGWRRVRKIYTRSKQYIFVAATLPSSGKRTAGGVLKRMFPDAICVSGSFLHRHNPRLEQRWIEVTPDTQVDALLDAVNYGYRCEAPDSHVDASRTMVFANTVDAVQSVAKILERVGLECILFHREGSLEERTSNLNHFRKNGGIFVCTDAASRGIDIPNVSHVIQAEFATSAVDFLHRVGRTARAGQFGTVTSLYTRSNQDLVSAVRQAERSGEPVENAFSRKRSFRNKLKKRARNASEGASLASV</sequence>
<keyword evidence="2" id="KW-0378">Hydrolase</keyword>
<dbReference type="GO" id="GO:0005524">
    <property type="term" value="F:ATP binding"/>
    <property type="evidence" value="ECO:0007669"/>
    <property type="project" value="UniProtKB-KW"/>
</dbReference>
<keyword evidence="8" id="KW-1185">Reference proteome</keyword>
<feature type="compositionally biased region" description="Acidic residues" evidence="5">
    <location>
        <begin position="261"/>
        <end position="281"/>
    </location>
</feature>
<dbReference type="PANTHER" id="PTHR47960">
    <property type="entry name" value="DEAD-BOX ATP-DEPENDENT RNA HELICASE 50"/>
    <property type="match status" value="1"/>
</dbReference>
<evidence type="ECO:0000256" key="4">
    <source>
        <dbReference type="ARBA" id="ARBA00022840"/>
    </source>
</evidence>
<dbReference type="CDD" id="cd18787">
    <property type="entry name" value="SF2_C_DEAD"/>
    <property type="match status" value="1"/>
</dbReference>
<dbReference type="EMBL" id="JAQQAF010000004">
    <property type="protein sequence ID" value="KAJ8491340.1"/>
    <property type="molecule type" value="Genomic_DNA"/>
</dbReference>
<name>A0AAV8QYI2_ENSVE</name>
<dbReference type="GO" id="GO:0016787">
    <property type="term" value="F:hydrolase activity"/>
    <property type="evidence" value="ECO:0007669"/>
    <property type="project" value="UniProtKB-KW"/>
</dbReference>
<reference evidence="7 8" key="1">
    <citation type="submission" date="2022-12" db="EMBL/GenBank/DDBJ databases">
        <title>Chromosome-scale assembly of the Ensete ventricosum genome.</title>
        <authorList>
            <person name="Dussert Y."/>
            <person name="Stocks J."/>
            <person name="Wendawek A."/>
            <person name="Woldeyes F."/>
            <person name="Nichols R.A."/>
            <person name="Borrell J.S."/>
        </authorList>
    </citation>
    <scope>NUCLEOTIDE SEQUENCE [LARGE SCALE GENOMIC DNA]</scope>
    <source>
        <strain evidence="8">cv. Maze</strain>
        <tissue evidence="7">Seeds</tissue>
    </source>
</reference>
<evidence type="ECO:0000313" key="8">
    <source>
        <dbReference type="Proteomes" id="UP001222027"/>
    </source>
</evidence>
<evidence type="ECO:0000256" key="3">
    <source>
        <dbReference type="ARBA" id="ARBA00022806"/>
    </source>
</evidence>
<dbReference type="InterPro" id="IPR001650">
    <property type="entry name" value="Helicase_C-like"/>
</dbReference>
<dbReference type="Pfam" id="PF00270">
    <property type="entry name" value="DEAD"/>
    <property type="match status" value="1"/>
</dbReference>
<dbReference type="InterPro" id="IPR011545">
    <property type="entry name" value="DEAD/DEAH_box_helicase_dom"/>
</dbReference>
<organism evidence="7 8">
    <name type="scientific">Ensete ventricosum</name>
    <name type="common">Abyssinian banana</name>
    <name type="synonym">Musa ensete</name>
    <dbReference type="NCBI Taxonomy" id="4639"/>
    <lineage>
        <taxon>Eukaryota</taxon>
        <taxon>Viridiplantae</taxon>
        <taxon>Streptophyta</taxon>
        <taxon>Embryophyta</taxon>
        <taxon>Tracheophyta</taxon>
        <taxon>Spermatophyta</taxon>
        <taxon>Magnoliopsida</taxon>
        <taxon>Liliopsida</taxon>
        <taxon>Zingiberales</taxon>
        <taxon>Musaceae</taxon>
        <taxon>Ensete</taxon>
    </lineage>
</organism>
<dbReference type="SMART" id="SM00490">
    <property type="entry name" value="HELICc"/>
    <property type="match status" value="1"/>
</dbReference>
<gene>
    <name evidence="7" type="ORF">OPV22_013061</name>
</gene>
<proteinExistence type="predicted"/>
<keyword evidence="4" id="KW-0067">ATP-binding</keyword>
<dbReference type="PROSITE" id="PS51194">
    <property type="entry name" value="HELICASE_CTER"/>
    <property type="match status" value="1"/>
</dbReference>
<comment type="caution">
    <text evidence="7">The sequence shown here is derived from an EMBL/GenBank/DDBJ whole genome shotgun (WGS) entry which is preliminary data.</text>
</comment>
<evidence type="ECO:0000256" key="1">
    <source>
        <dbReference type="ARBA" id="ARBA00022741"/>
    </source>
</evidence>
<keyword evidence="1" id="KW-0547">Nucleotide-binding</keyword>
<evidence type="ECO:0000259" key="6">
    <source>
        <dbReference type="PROSITE" id="PS51194"/>
    </source>
</evidence>
<dbReference type="Gene3D" id="3.40.50.300">
    <property type="entry name" value="P-loop containing nucleotide triphosphate hydrolases"/>
    <property type="match status" value="3"/>
</dbReference>
<dbReference type="AlphaFoldDB" id="A0AAV8QYI2"/>
<dbReference type="GO" id="GO:0003676">
    <property type="term" value="F:nucleic acid binding"/>
    <property type="evidence" value="ECO:0007669"/>
    <property type="project" value="InterPro"/>
</dbReference>
<evidence type="ECO:0000256" key="2">
    <source>
        <dbReference type="ARBA" id="ARBA00022801"/>
    </source>
</evidence>